<keyword evidence="2" id="KW-1185">Reference proteome</keyword>
<organism evidence="1 2">
    <name type="scientific">Phycomyces blakesleeanus</name>
    <dbReference type="NCBI Taxonomy" id="4837"/>
    <lineage>
        <taxon>Eukaryota</taxon>
        <taxon>Fungi</taxon>
        <taxon>Fungi incertae sedis</taxon>
        <taxon>Mucoromycota</taxon>
        <taxon>Mucoromycotina</taxon>
        <taxon>Mucoromycetes</taxon>
        <taxon>Mucorales</taxon>
        <taxon>Phycomycetaceae</taxon>
        <taxon>Phycomyces</taxon>
    </lineage>
</organism>
<dbReference type="Proteomes" id="UP001448207">
    <property type="component" value="Unassembled WGS sequence"/>
</dbReference>
<name>A0ABR3BI81_PHYBL</name>
<reference evidence="1 2" key="1">
    <citation type="submission" date="2024-04" db="EMBL/GenBank/DDBJ databases">
        <title>Symmetric and asymmetric DNA N6-adenine methylation regulates different biological responses in Mucorales.</title>
        <authorList>
            <consortium name="Lawrence Berkeley National Laboratory"/>
            <person name="Lax C."/>
            <person name="Mondo S.J."/>
            <person name="Osorio-Concepcion M."/>
            <person name="Muszewska A."/>
            <person name="Corrochano-Luque M."/>
            <person name="Gutierrez G."/>
            <person name="Riley R."/>
            <person name="Lipzen A."/>
            <person name="Guo J."/>
            <person name="Hundley H."/>
            <person name="Amirebrahimi M."/>
            <person name="Ng V."/>
            <person name="Lorenzo-Gutierrez D."/>
            <person name="Binder U."/>
            <person name="Yang J."/>
            <person name="Song Y."/>
            <person name="Canovas D."/>
            <person name="Navarro E."/>
            <person name="Freitag M."/>
            <person name="Gabaldon T."/>
            <person name="Grigoriev I.V."/>
            <person name="Corrochano L.M."/>
            <person name="Nicolas F.E."/>
            <person name="Garre V."/>
        </authorList>
    </citation>
    <scope>NUCLEOTIDE SEQUENCE [LARGE SCALE GENOMIC DNA]</scope>
    <source>
        <strain evidence="1 2">L51</strain>
    </source>
</reference>
<dbReference type="EMBL" id="JBCLYO010000001">
    <property type="protein sequence ID" value="KAL0097597.1"/>
    <property type="molecule type" value="Genomic_DNA"/>
</dbReference>
<comment type="caution">
    <text evidence="1">The sequence shown here is derived from an EMBL/GenBank/DDBJ whole genome shotgun (WGS) entry which is preliminary data.</text>
</comment>
<evidence type="ECO:0000313" key="1">
    <source>
        <dbReference type="EMBL" id="KAL0097597.1"/>
    </source>
</evidence>
<protein>
    <submittedName>
        <fullName evidence="1">Uncharacterized protein</fullName>
    </submittedName>
</protein>
<proteinExistence type="predicted"/>
<accession>A0ABR3BI81</accession>
<evidence type="ECO:0000313" key="2">
    <source>
        <dbReference type="Proteomes" id="UP001448207"/>
    </source>
</evidence>
<sequence length="121" mass="13949">MSSTTNTLSPIDLSEVDAALISLIVKKSDDIFKEASKTDEFENEEFDKELDEELINDQILPQKRNKSNNSAQQEKVEFISAINELYLQHTLKAMKLINQDIFFLIYIGSISMIQERVVIHR</sequence>
<gene>
    <name evidence="1" type="ORF">J3Q64DRAFT_1694008</name>
</gene>